<dbReference type="AlphaFoldDB" id="A0A8X6LD94"/>
<protein>
    <recommendedName>
        <fullName evidence="1">DUF7041 domain-containing protein</fullName>
    </recommendedName>
</protein>
<evidence type="ECO:0000313" key="2">
    <source>
        <dbReference type="EMBL" id="GFR04192.1"/>
    </source>
</evidence>
<reference evidence="2" key="1">
    <citation type="submission" date="2020-07" db="EMBL/GenBank/DDBJ databases">
        <title>Multicomponent nature underlies the extraordinary mechanical properties of spider dragline silk.</title>
        <authorList>
            <person name="Kono N."/>
            <person name="Nakamura H."/>
            <person name="Mori M."/>
            <person name="Yoshida Y."/>
            <person name="Ohtoshi R."/>
            <person name="Malay A.D."/>
            <person name="Moran D.A.P."/>
            <person name="Tomita M."/>
            <person name="Numata K."/>
            <person name="Arakawa K."/>
        </authorList>
    </citation>
    <scope>NUCLEOTIDE SEQUENCE</scope>
</reference>
<name>A0A8X6LD94_TRICU</name>
<dbReference type="OrthoDB" id="6486499at2759"/>
<gene>
    <name evidence="2" type="ORF">TNCT_588401</name>
</gene>
<comment type="caution">
    <text evidence="2">The sequence shown here is derived from an EMBL/GenBank/DDBJ whole genome shotgun (WGS) entry which is preliminary data.</text>
</comment>
<organism evidence="2 3">
    <name type="scientific">Trichonephila clavata</name>
    <name type="common">Joro spider</name>
    <name type="synonym">Nephila clavata</name>
    <dbReference type="NCBI Taxonomy" id="2740835"/>
    <lineage>
        <taxon>Eukaryota</taxon>
        <taxon>Metazoa</taxon>
        <taxon>Ecdysozoa</taxon>
        <taxon>Arthropoda</taxon>
        <taxon>Chelicerata</taxon>
        <taxon>Arachnida</taxon>
        <taxon>Araneae</taxon>
        <taxon>Araneomorphae</taxon>
        <taxon>Entelegynae</taxon>
        <taxon>Araneoidea</taxon>
        <taxon>Nephilidae</taxon>
        <taxon>Trichonephila</taxon>
    </lineage>
</organism>
<dbReference type="EMBL" id="BMAO01035528">
    <property type="protein sequence ID" value="GFR04192.1"/>
    <property type="molecule type" value="Genomic_DNA"/>
</dbReference>
<dbReference type="InterPro" id="IPR055469">
    <property type="entry name" value="DUF7041"/>
</dbReference>
<dbReference type="PANTHER" id="PTHR33327">
    <property type="entry name" value="ENDONUCLEASE"/>
    <property type="match status" value="1"/>
</dbReference>
<dbReference type="PANTHER" id="PTHR33327:SF3">
    <property type="entry name" value="RNA-DIRECTED DNA POLYMERASE"/>
    <property type="match status" value="1"/>
</dbReference>
<proteinExistence type="predicted"/>
<accession>A0A8X6LD94</accession>
<evidence type="ECO:0000313" key="3">
    <source>
        <dbReference type="Proteomes" id="UP000887116"/>
    </source>
</evidence>
<feature type="domain" description="DUF7041" evidence="1">
    <location>
        <begin position="9"/>
        <end position="64"/>
    </location>
</feature>
<keyword evidence="3" id="KW-1185">Reference proteome</keyword>
<evidence type="ECO:0000259" key="1">
    <source>
        <dbReference type="Pfam" id="PF23055"/>
    </source>
</evidence>
<sequence length="66" mass="7114">MAKIAFRAPPFWHAQPELWLLQVESAFKVAEISVDATKFPCVVSALDSSVLNCIAGLLKSPPATDS</sequence>
<dbReference type="Proteomes" id="UP000887116">
    <property type="component" value="Unassembled WGS sequence"/>
</dbReference>
<dbReference type="Pfam" id="PF23055">
    <property type="entry name" value="DUF7041"/>
    <property type="match status" value="1"/>
</dbReference>